<accession>A0A2J6PJN2</accession>
<dbReference type="Proteomes" id="UP000235672">
    <property type="component" value="Unassembled WGS sequence"/>
</dbReference>
<evidence type="ECO:0000313" key="1">
    <source>
        <dbReference type="EMBL" id="PMD14258.1"/>
    </source>
</evidence>
<proteinExistence type="predicted"/>
<keyword evidence="2" id="KW-1185">Reference proteome</keyword>
<sequence>MFPNPLQRHGMSSRSAKSVVVPLSTDICSDQSSYTWCVNQVIWTHSRIMSLEEQYRSPRLQSRERMNGRVCHQPSVLYVLKILWGSITSSRPWIARLRHELQRYPLDRECRLSKRSKFTTPIRHSRKRNLIHDTTRSFFSAISRKGAPVNLRSICGVQNKAPNPLAGHLKRNATKVKAKAKDNGAEQDTKAFGTLCPAQNKAMIVANRRLLQMPALDLRHGQQLTAIRLSNLPPRPKCLLALVPIADFPHSYNLPQKSAIQKHILLAYPTQPSQSNELIANLPRIFAARCMKALPSAAGQHGQSTNFPGIQQNSSEFMRIPPSSLFALQTEPRAD</sequence>
<reference evidence="1 2" key="1">
    <citation type="submission" date="2016-05" db="EMBL/GenBank/DDBJ databases">
        <title>A degradative enzymes factory behind the ericoid mycorrhizal symbiosis.</title>
        <authorList>
            <consortium name="DOE Joint Genome Institute"/>
            <person name="Martino E."/>
            <person name="Morin E."/>
            <person name="Grelet G."/>
            <person name="Kuo A."/>
            <person name="Kohler A."/>
            <person name="Daghino S."/>
            <person name="Barry K."/>
            <person name="Choi C."/>
            <person name="Cichocki N."/>
            <person name="Clum A."/>
            <person name="Copeland A."/>
            <person name="Hainaut M."/>
            <person name="Haridas S."/>
            <person name="Labutti K."/>
            <person name="Lindquist E."/>
            <person name="Lipzen A."/>
            <person name="Khouja H.-R."/>
            <person name="Murat C."/>
            <person name="Ohm R."/>
            <person name="Olson A."/>
            <person name="Spatafora J."/>
            <person name="Veneault-Fourrey C."/>
            <person name="Henrissat B."/>
            <person name="Grigoriev I."/>
            <person name="Martin F."/>
            <person name="Perotto S."/>
        </authorList>
    </citation>
    <scope>NUCLEOTIDE SEQUENCE [LARGE SCALE GENOMIC DNA]</scope>
    <source>
        <strain evidence="1 2">UAMH 7357</strain>
    </source>
</reference>
<protein>
    <submittedName>
        <fullName evidence="1">Uncharacterized protein</fullName>
    </submittedName>
</protein>
<name>A0A2J6PJN2_9HELO</name>
<dbReference type="AlphaFoldDB" id="A0A2J6PJN2"/>
<dbReference type="EMBL" id="KZ613523">
    <property type="protein sequence ID" value="PMD14258.1"/>
    <property type="molecule type" value="Genomic_DNA"/>
</dbReference>
<gene>
    <name evidence="1" type="ORF">NA56DRAFT_711073</name>
</gene>
<evidence type="ECO:0000313" key="2">
    <source>
        <dbReference type="Proteomes" id="UP000235672"/>
    </source>
</evidence>
<organism evidence="1 2">
    <name type="scientific">Hyaloscypha hepaticicola</name>
    <dbReference type="NCBI Taxonomy" id="2082293"/>
    <lineage>
        <taxon>Eukaryota</taxon>
        <taxon>Fungi</taxon>
        <taxon>Dikarya</taxon>
        <taxon>Ascomycota</taxon>
        <taxon>Pezizomycotina</taxon>
        <taxon>Leotiomycetes</taxon>
        <taxon>Helotiales</taxon>
        <taxon>Hyaloscyphaceae</taxon>
        <taxon>Hyaloscypha</taxon>
    </lineage>
</organism>